<gene>
    <name evidence="1" type="ORF">DHETER_LOCUS14685</name>
</gene>
<name>A0ACA9QGH9_9GLOM</name>
<organism evidence="1 2">
    <name type="scientific">Dentiscutata heterogama</name>
    <dbReference type="NCBI Taxonomy" id="1316150"/>
    <lineage>
        <taxon>Eukaryota</taxon>
        <taxon>Fungi</taxon>
        <taxon>Fungi incertae sedis</taxon>
        <taxon>Mucoromycota</taxon>
        <taxon>Glomeromycotina</taxon>
        <taxon>Glomeromycetes</taxon>
        <taxon>Diversisporales</taxon>
        <taxon>Gigasporaceae</taxon>
        <taxon>Dentiscutata</taxon>
    </lineage>
</organism>
<sequence length="87" mass="10100">RQQMMMAERERDYMYSRQSYMGPNRYYANQQYLEPVVGQRGSYYESYGTDDGYDDDIPLGIGGSAVSSGHSRQLRGTRNVGRRRDID</sequence>
<feature type="non-terminal residue" evidence="1">
    <location>
        <position position="1"/>
    </location>
</feature>
<dbReference type="Proteomes" id="UP000789702">
    <property type="component" value="Unassembled WGS sequence"/>
</dbReference>
<evidence type="ECO:0000313" key="2">
    <source>
        <dbReference type="Proteomes" id="UP000789702"/>
    </source>
</evidence>
<accession>A0ACA9QGH9</accession>
<dbReference type="EMBL" id="CAJVPU010046537">
    <property type="protein sequence ID" value="CAG8751806.1"/>
    <property type="molecule type" value="Genomic_DNA"/>
</dbReference>
<protein>
    <submittedName>
        <fullName evidence="1">13674_t:CDS:1</fullName>
    </submittedName>
</protein>
<proteinExistence type="predicted"/>
<keyword evidence="2" id="KW-1185">Reference proteome</keyword>
<reference evidence="1" key="1">
    <citation type="submission" date="2021-06" db="EMBL/GenBank/DDBJ databases">
        <authorList>
            <person name="Kallberg Y."/>
            <person name="Tangrot J."/>
            <person name="Rosling A."/>
        </authorList>
    </citation>
    <scope>NUCLEOTIDE SEQUENCE</scope>
    <source>
        <strain evidence="1">IL203A</strain>
    </source>
</reference>
<evidence type="ECO:0000313" key="1">
    <source>
        <dbReference type="EMBL" id="CAG8751806.1"/>
    </source>
</evidence>
<comment type="caution">
    <text evidence="1">The sequence shown here is derived from an EMBL/GenBank/DDBJ whole genome shotgun (WGS) entry which is preliminary data.</text>
</comment>